<evidence type="ECO:0000256" key="12">
    <source>
        <dbReference type="RuleBase" id="RU361175"/>
    </source>
</evidence>
<evidence type="ECO:0000256" key="10">
    <source>
        <dbReference type="PIRSR" id="PIRSR617736-2"/>
    </source>
</evidence>
<comment type="caution">
    <text evidence="13">The sequence shown here is derived from an EMBL/GenBank/DDBJ whole genome shotgun (WGS) entry which is preliminary data.</text>
</comment>
<organism evidence="13 14">
    <name type="scientific">Diplocloster agilis</name>
    <dbReference type="NCBI Taxonomy" id="2850323"/>
    <lineage>
        <taxon>Bacteria</taxon>
        <taxon>Bacillati</taxon>
        <taxon>Bacillota</taxon>
        <taxon>Clostridia</taxon>
        <taxon>Lachnospirales</taxon>
        <taxon>Lachnospiraceae</taxon>
        <taxon>Diplocloster</taxon>
    </lineage>
</organism>
<dbReference type="GO" id="GO:0030245">
    <property type="term" value="P:cellulose catabolic process"/>
    <property type="evidence" value="ECO:0007669"/>
    <property type="project" value="UniProtKB-KW"/>
</dbReference>
<dbReference type="GO" id="GO:0008422">
    <property type="term" value="F:beta-glucosidase activity"/>
    <property type="evidence" value="ECO:0007669"/>
    <property type="project" value="UniProtKB-EC"/>
</dbReference>
<keyword evidence="5" id="KW-0136">Cellulose degradation</keyword>
<gene>
    <name evidence="13" type="ORF">KTH89_07580</name>
</gene>
<keyword evidence="8" id="KW-0624">Polysaccharide degradation</keyword>
<evidence type="ECO:0000256" key="7">
    <source>
        <dbReference type="ARBA" id="ARBA00023295"/>
    </source>
</evidence>
<dbReference type="PANTHER" id="PTHR10353:SF36">
    <property type="entry name" value="LP05116P"/>
    <property type="match status" value="1"/>
</dbReference>
<feature type="active site" description="Nucleophile" evidence="9 11">
    <location>
        <position position="354"/>
    </location>
</feature>
<evidence type="ECO:0000256" key="4">
    <source>
        <dbReference type="ARBA" id="ARBA00022801"/>
    </source>
</evidence>
<keyword evidence="7 12" id="KW-0326">Glycosidase</keyword>
<dbReference type="PROSITE" id="PS00653">
    <property type="entry name" value="GLYCOSYL_HYDROL_F1_2"/>
    <property type="match status" value="1"/>
</dbReference>
<protein>
    <recommendedName>
        <fullName evidence="3 12">Beta-glucosidase</fullName>
        <ecNumber evidence="3 12">3.2.1.21</ecNumber>
    </recommendedName>
</protein>
<dbReference type="PANTHER" id="PTHR10353">
    <property type="entry name" value="GLYCOSYL HYDROLASE"/>
    <property type="match status" value="1"/>
</dbReference>
<evidence type="ECO:0000256" key="8">
    <source>
        <dbReference type="ARBA" id="ARBA00023326"/>
    </source>
</evidence>
<dbReference type="Gene3D" id="3.20.20.80">
    <property type="entry name" value="Glycosidases"/>
    <property type="match status" value="1"/>
</dbReference>
<dbReference type="EC" id="3.2.1.21" evidence="3 12"/>
<feature type="binding site" evidence="10">
    <location>
        <position position="19"/>
    </location>
    <ligand>
        <name>substrate</name>
    </ligand>
</feature>
<feature type="active site" description="Proton donor" evidence="9">
    <location>
        <position position="165"/>
    </location>
</feature>
<dbReference type="InterPro" id="IPR033132">
    <property type="entry name" value="GH_1_N_CS"/>
</dbReference>
<dbReference type="NCBIfam" id="TIGR03356">
    <property type="entry name" value="BGL"/>
    <property type="match status" value="1"/>
</dbReference>
<proteinExistence type="inferred from homology"/>
<evidence type="ECO:0000256" key="9">
    <source>
        <dbReference type="PIRSR" id="PIRSR617736-1"/>
    </source>
</evidence>
<dbReference type="FunFam" id="3.20.20.80:FF:000004">
    <property type="entry name" value="Beta-glucosidase 6-phospho-beta-glucosidase"/>
    <property type="match status" value="1"/>
</dbReference>
<dbReference type="SUPFAM" id="SSF51445">
    <property type="entry name" value="(Trans)glycosidases"/>
    <property type="match status" value="1"/>
</dbReference>
<feature type="binding site" evidence="10">
    <location>
        <position position="297"/>
    </location>
    <ligand>
        <name>substrate</name>
    </ligand>
</feature>
<evidence type="ECO:0000256" key="3">
    <source>
        <dbReference type="ARBA" id="ARBA00012744"/>
    </source>
</evidence>
<feature type="binding site" evidence="10">
    <location>
        <position position="401"/>
    </location>
    <ligand>
        <name>substrate</name>
    </ligand>
</feature>
<accession>A0A949JZ41</accession>
<sequence length="447" mass="51648">MEYEFPKDFEWGVATASYQVEGAWQEDGKGESIWDRFSHIPGNIVDLTNGDRACDFYHRYREDVDLACSLGIQVYRLSVSWPRIFPNGRGEKNEKSIEFYRNVLNYIKEKGMKTSLTLYHWDLPQKLQDEGGWCNREIVEDFKNYAVTLFEAYGSLVDYWITLNEPYCSSFLGYWKGEHAPGYHDYSMALAAAHHLLMSHGTAVKAYRSMGLPGKIGITLNMNQPYPADIKNEEDQKAAERMRMQNNQLFGDPVMKGTYPQELFDFLKGQGVVLPDVREGDLELIHQPIDFLGLNNYFADIVKADDGAWPLMASLTTKGLPVTDAGWEVYPESMYDLLTWIQDTYQPPEIIITENGAACNDWINSDGRIEDTNRIDYLKRYLGEVHRAVKDGVPVKGYYVWCFTDNFEWAWGLSRRFGIVYMDYETQKRTPKDSAFWYKQVVENNGL</sequence>
<evidence type="ECO:0000313" key="14">
    <source>
        <dbReference type="Proteomes" id="UP000712157"/>
    </source>
</evidence>
<dbReference type="EMBL" id="JAHQCW010000009">
    <property type="protein sequence ID" value="MBU9736392.1"/>
    <property type="molecule type" value="Genomic_DNA"/>
</dbReference>
<dbReference type="InterPro" id="IPR018120">
    <property type="entry name" value="Glyco_hydro_1_AS"/>
</dbReference>
<evidence type="ECO:0000256" key="5">
    <source>
        <dbReference type="ARBA" id="ARBA00023001"/>
    </source>
</evidence>
<dbReference type="InterPro" id="IPR001360">
    <property type="entry name" value="Glyco_hydro_1"/>
</dbReference>
<dbReference type="Pfam" id="PF00232">
    <property type="entry name" value="Glyco_hydro_1"/>
    <property type="match status" value="1"/>
</dbReference>
<keyword evidence="4 12" id="KW-0378">Hydrolase</keyword>
<comment type="similarity">
    <text evidence="2 12">Belongs to the glycosyl hydrolase 1 family.</text>
</comment>
<dbReference type="PRINTS" id="PR00131">
    <property type="entry name" value="GLHYDRLASE1"/>
</dbReference>
<dbReference type="Proteomes" id="UP000712157">
    <property type="component" value="Unassembled WGS sequence"/>
</dbReference>
<evidence type="ECO:0000256" key="1">
    <source>
        <dbReference type="ARBA" id="ARBA00000448"/>
    </source>
</evidence>
<dbReference type="GO" id="GO:0005829">
    <property type="term" value="C:cytosol"/>
    <property type="evidence" value="ECO:0007669"/>
    <property type="project" value="TreeGrafter"/>
</dbReference>
<feature type="binding site" evidence="10">
    <location>
        <position position="120"/>
    </location>
    <ligand>
        <name>substrate</name>
    </ligand>
</feature>
<dbReference type="InterPro" id="IPR017853">
    <property type="entry name" value="GH"/>
</dbReference>
<dbReference type="InterPro" id="IPR017736">
    <property type="entry name" value="Glyco_hydro_1_beta-glucosidase"/>
</dbReference>
<comment type="catalytic activity">
    <reaction evidence="1 12">
        <text>Hydrolysis of terminal, non-reducing beta-D-glucosyl residues with release of beta-D-glucose.</text>
        <dbReference type="EC" id="3.2.1.21"/>
    </reaction>
</comment>
<feature type="binding site" evidence="10">
    <location>
        <position position="164"/>
    </location>
    <ligand>
        <name>substrate</name>
    </ligand>
</feature>
<feature type="binding site" evidence="10">
    <location>
        <begin position="408"/>
        <end position="409"/>
    </location>
    <ligand>
        <name>substrate</name>
    </ligand>
</feature>
<dbReference type="PROSITE" id="PS00572">
    <property type="entry name" value="GLYCOSYL_HYDROL_F1_1"/>
    <property type="match status" value="1"/>
</dbReference>
<reference evidence="13" key="1">
    <citation type="submission" date="2021-06" db="EMBL/GenBank/DDBJ databases">
        <title>Description of novel taxa of the family Lachnospiraceae.</title>
        <authorList>
            <person name="Chaplin A.V."/>
            <person name="Sokolova S.R."/>
            <person name="Pikina A.P."/>
            <person name="Korzhanova M."/>
            <person name="Belova V."/>
            <person name="Korostin D."/>
            <person name="Efimov B.A."/>
        </authorList>
    </citation>
    <scope>NUCLEOTIDE SEQUENCE</scope>
    <source>
        <strain evidence="13">ASD5720</strain>
    </source>
</reference>
<keyword evidence="6" id="KW-0119">Carbohydrate metabolism</keyword>
<dbReference type="RefSeq" id="WP_238721256.1">
    <property type="nucleotide sequence ID" value="NZ_JAHQCW010000009.1"/>
</dbReference>
<evidence type="ECO:0000256" key="2">
    <source>
        <dbReference type="ARBA" id="ARBA00010838"/>
    </source>
</evidence>
<name>A0A949JZ41_9FIRM</name>
<evidence type="ECO:0000313" key="13">
    <source>
        <dbReference type="EMBL" id="MBU9736392.1"/>
    </source>
</evidence>
<dbReference type="AlphaFoldDB" id="A0A949JZ41"/>
<evidence type="ECO:0000256" key="6">
    <source>
        <dbReference type="ARBA" id="ARBA00023277"/>
    </source>
</evidence>
<keyword evidence="14" id="KW-1185">Reference proteome</keyword>
<evidence type="ECO:0000256" key="11">
    <source>
        <dbReference type="PROSITE-ProRule" id="PRU10055"/>
    </source>
</evidence>